<dbReference type="AlphaFoldDB" id="A0A2N1MNG7"/>
<feature type="region of interest" description="Disordered" evidence="1">
    <location>
        <begin position="553"/>
        <end position="582"/>
    </location>
</feature>
<feature type="compositionally biased region" description="Polar residues" evidence="1">
    <location>
        <begin position="553"/>
        <end position="564"/>
    </location>
</feature>
<dbReference type="EMBL" id="LLXL01001713">
    <property type="protein sequence ID" value="PKK63171.1"/>
    <property type="molecule type" value="Genomic_DNA"/>
</dbReference>
<reference evidence="2 3" key="1">
    <citation type="submission" date="2016-04" db="EMBL/GenBank/DDBJ databases">
        <title>Genome analyses suggest a sexual origin of heterokaryosis in a supposedly ancient asexual fungus.</title>
        <authorList>
            <person name="Ropars J."/>
            <person name="Sedzielewska K."/>
            <person name="Noel J."/>
            <person name="Charron P."/>
            <person name="Farinelli L."/>
            <person name="Marton T."/>
            <person name="Kruger M."/>
            <person name="Pelin A."/>
            <person name="Brachmann A."/>
            <person name="Corradi N."/>
        </authorList>
    </citation>
    <scope>NUCLEOTIDE SEQUENCE [LARGE SCALE GENOMIC DNA]</scope>
    <source>
        <strain evidence="2 3">C2</strain>
    </source>
</reference>
<accession>A0A2N1MNG7</accession>
<comment type="caution">
    <text evidence="2">The sequence shown here is derived from an EMBL/GenBank/DDBJ whole genome shotgun (WGS) entry which is preliminary data.</text>
</comment>
<name>A0A2N1MNG7_9GLOM</name>
<evidence type="ECO:0000313" key="3">
    <source>
        <dbReference type="Proteomes" id="UP000233469"/>
    </source>
</evidence>
<evidence type="ECO:0000256" key="1">
    <source>
        <dbReference type="SAM" id="MobiDB-lite"/>
    </source>
</evidence>
<dbReference type="VEuPathDB" id="FungiDB:RhiirA1_456884"/>
<dbReference type="Proteomes" id="UP000233469">
    <property type="component" value="Unassembled WGS sequence"/>
</dbReference>
<dbReference type="VEuPathDB" id="FungiDB:FUN_016425"/>
<feature type="region of interest" description="Disordered" evidence="1">
    <location>
        <begin position="509"/>
        <end position="528"/>
    </location>
</feature>
<protein>
    <submittedName>
        <fullName evidence="2">Uncharacterized protein</fullName>
    </submittedName>
</protein>
<gene>
    <name evidence="2" type="ORF">RhiirC2_717169</name>
</gene>
<dbReference type="VEuPathDB" id="FungiDB:RhiirFUN_019962"/>
<sequence length="618" mass="70395">MTEQFELSEFLDAPSAPYYCRFKASNIGQCLYKICDDTVSPRNFLDADNEDEIEAILSDREGHSLHEFIDGDEPLWPIIDFVLPQEVLDTIGSKLTHKEVLDSLILAFRKICLEIFLKWNPKTIVIASSSNVKKMSYHISTFGEHVHVKKAICPKDGSIFNFMIRPPNYESEVVKSSFLDITEPKVQRFDDTNSETTQAEFELLFYFRANNEMEPGSGRPSLKLTISETVLDREKKLPSPTKLERSRISDSNDHYFHEMKYNAIQATIACIQKNLKTWILKHKKSDGSLYFDMGSKLDIGKLTINIVELGGEAIKLQFLLENAFNTGLIAYADIDFLPYSPNAIPPKTQFFNLFLGFKVKLTSHINYDLVNPIVWHIENIWCNGDKNLSEYVLKCEDQVAKPSCTSLYQNYVEWCGENGKKPFSNNILGKKFSQINIEHKRASGGRREWQYIFDCSKIVAKLCESSLYDMEKFSDILQDDLPKNKTTDIPIFNVPEHVPSKIILLQPERQADRKNTLPARTSKDEKVDRQDESIQLLFDYVVEDTRALVALTSGTSEASKSSKMPESLIDGPETSKSSKSIEPIRIEVDIPLKETNDECDLSKPNSNELLSAILLARA</sequence>
<organism evidence="2 3">
    <name type="scientific">Rhizophagus irregularis</name>
    <dbReference type="NCBI Taxonomy" id="588596"/>
    <lineage>
        <taxon>Eukaryota</taxon>
        <taxon>Fungi</taxon>
        <taxon>Fungi incertae sedis</taxon>
        <taxon>Mucoromycota</taxon>
        <taxon>Glomeromycotina</taxon>
        <taxon>Glomeromycetes</taxon>
        <taxon>Glomerales</taxon>
        <taxon>Glomeraceae</taxon>
        <taxon>Rhizophagus</taxon>
    </lineage>
</organism>
<proteinExistence type="predicted"/>
<evidence type="ECO:0000313" key="2">
    <source>
        <dbReference type="EMBL" id="PKK63171.1"/>
    </source>
</evidence>
<reference evidence="2 3" key="2">
    <citation type="submission" date="2017-10" db="EMBL/GenBank/DDBJ databases">
        <title>Extensive intraspecific genome diversity in a model arbuscular mycorrhizal fungus.</title>
        <authorList>
            <person name="Chen E.C.H."/>
            <person name="Morin E."/>
            <person name="Baudet D."/>
            <person name="Noel J."/>
            <person name="Ndikumana S."/>
            <person name="Charron P."/>
            <person name="St-Onge C."/>
            <person name="Giorgi J."/>
            <person name="Grigoriev I.V."/>
            <person name="Roux C."/>
            <person name="Martin F.M."/>
            <person name="Corradi N."/>
        </authorList>
    </citation>
    <scope>NUCLEOTIDE SEQUENCE [LARGE SCALE GENOMIC DNA]</scope>
    <source>
        <strain evidence="2 3">C2</strain>
    </source>
</reference>